<dbReference type="InterPro" id="IPR002509">
    <property type="entry name" value="NODB_dom"/>
</dbReference>
<evidence type="ECO:0000256" key="3">
    <source>
        <dbReference type="ARBA" id="ARBA00020071"/>
    </source>
</evidence>
<evidence type="ECO:0000259" key="5">
    <source>
        <dbReference type="Pfam" id="PF01522"/>
    </source>
</evidence>
<dbReference type="CDD" id="cd10979">
    <property type="entry name" value="CE4_PuuE_like"/>
    <property type="match status" value="1"/>
</dbReference>
<sequence>MSDDTIGSSVRARLDYQPIHKRPRLRLPGDARVAVWTIVNVENWMPSGPMPRAVLPPPMGQPLLPDVPNWAWHEYGMRVGFWRFLETLSSRGLKATFAVNGTACSLYPEACAAARDAGWDFMGHGFVQRPMHKVEDQKAAIAETIAAIEAFTGAKPRGWESPGLTETDETLDLLAEAGIEYVADWVLDEQPVPLRTRSGPIVSVPYTVEINDVVMSAVQQQPSDEILRRGRDQFDRLYLDGAKAPRVMAISIHPYLTGVPHRIKYLEMLYDYILGHSGVVMWTGAEILDWYRAEMKANGTVS</sequence>
<evidence type="ECO:0000313" key="6">
    <source>
        <dbReference type="EMBL" id="SKA30297.1"/>
    </source>
</evidence>
<comment type="function">
    <text evidence="1">Is involved in generating a small heat-stable compound (Nod), an acylated oligomer of N-acetylglucosamine, that stimulates mitosis in various plant protoplasts.</text>
</comment>
<dbReference type="GO" id="GO:0005975">
    <property type="term" value="P:carbohydrate metabolic process"/>
    <property type="evidence" value="ECO:0007669"/>
    <property type="project" value="InterPro"/>
</dbReference>
<proteinExistence type="inferred from homology"/>
<gene>
    <name evidence="6" type="ORF">SAMN02745126_04933</name>
</gene>
<dbReference type="InterPro" id="IPR011330">
    <property type="entry name" value="Glyco_hydro/deAcase_b/a-brl"/>
</dbReference>
<evidence type="ECO:0000256" key="4">
    <source>
        <dbReference type="ARBA" id="ARBA00032976"/>
    </source>
</evidence>
<dbReference type="PANTHER" id="PTHR43123:SF4">
    <property type="entry name" value="POLYSACCHARIDE DEACETYLASE"/>
    <property type="match status" value="1"/>
</dbReference>
<dbReference type="GO" id="GO:0016810">
    <property type="term" value="F:hydrolase activity, acting on carbon-nitrogen (but not peptide) bonds"/>
    <property type="evidence" value="ECO:0007669"/>
    <property type="project" value="InterPro"/>
</dbReference>
<protein>
    <recommendedName>
        <fullName evidence="3">Chitooligosaccharide deacetylase</fullName>
    </recommendedName>
    <alternativeName>
        <fullName evidence="4">Nodulation protein B</fullName>
    </alternativeName>
</protein>
<dbReference type="Pfam" id="PF01522">
    <property type="entry name" value="Polysacc_deac_1"/>
    <property type="match status" value="1"/>
</dbReference>
<dbReference type="SUPFAM" id="SSF88713">
    <property type="entry name" value="Glycoside hydrolase/deacetylase"/>
    <property type="match status" value="1"/>
</dbReference>
<dbReference type="Gene3D" id="3.20.20.370">
    <property type="entry name" value="Glycoside hydrolase/deacetylase"/>
    <property type="match status" value="1"/>
</dbReference>
<dbReference type="RefSeq" id="WP_085936687.1">
    <property type="nucleotide sequence ID" value="NZ_FUWJ01000009.1"/>
</dbReference>
<keyword evidence="7" id="KW-1185">Reference proteome</keyword>
<dbReference type="Proteomes" id="UP000190092">
    <property type="component" value="Unassembled WGS sequence"/>
</dbReference>
<dbReference type="AlphaFoldDB" id="A0A1T4SQ51"/>
<dbReference type="PANTHER" id="PTHR43123">
    <property type="entry name" value="POLYSACCHARIDE DEACETYLASE-RELATED"/>
    <property type="match status" value="1"/>
</dbReference>
<dbReference type="STRING" id="225324.SAMN02745126_04933"/>
<evidence type="ECO:0000313" key="7">
    <source>
        <dbReference type="Proteomes" id="UP000190092"/>
    </source>
</evidence>
<feature type="domain" description="NodB homology" evidence="5">
    <location>
        <begin position="79"/>
        <end position="182"/>
    </location>
</feature>
<name>A0A1T4SQ51_9HYPH</name>
<evidence type="ECO:0000256" key="1">
    <source>
        <dbReference type="ARBA" id="ARBA00003236"/>
    </source>
</evidence>
<accession>A0A1T4SQ51</accession>
<evidence type="ECO:0000256" key="2">
    <source>
        <dbReference type="ARBA" id="ARBA00010973"/>
    </source>
</evidence>
<organism evidence="6 7">
    <name type="scientific">Enhydrobacter aerosaccus</name>
    <dbReference type="NCBI Taxonomy" id="225324"/>
    <lineage>
        <taxon>Bacteria</taxon>
        <taxon>Pseudomonadati</taxon>
        <taxon>Pseudomonadota</taxon>
        <taxon>Alphaproteobacteria</taxon>
        <taxon>Hyphomicrobiales</taxon>
        <taxon>Enhydrobacter</taxon>
    </lineage>
</organism>
<dbReference type="OrthoDB" id="9787041at2"/>
<comment type="similarity">
    <text evidence="2">Belongs to the polysaccharide deacetylase family.</text>
</comment>
<dbReference type="EMBL" id="FUWJ01000009">
    <property type="protein sequence ID" value="SKA30297.1"/>
    <property type="molecule type" value="Genomic_DNA"/>
</dbReference>
<reference evidence="7" key="1">
    <citation type="submission" date="2017-02" db="EMBL/GenBank/DDBJ databases">
        <authorList>
            <person name="Varghese N."/>
            <person name="Submissions S."/>
        </authorList>
    </citation>
    <scope>NUCLEOTIDE SEQUENCE [LARGE SCALE GENOMIC DNA]</scope>
    <source>
        <strain evidence="7">ATCC 27094</strain>
    </source>
</reference>